<accession>A0ABS5UCK1</accession>
<keyword evidence="3" id="KW-1185">Reference proteome</keyword>
<keyword evidence="1" id="KW-0812">Transmembrane</keyword>
<evidence type="ECO:0000256" key="1">
    <source>
        <dbReference type="SAM" id="Phobius"/>
    </source>
</evidence>
<keyword evidence="1" id="KW-1133">Transmembrane helix</keyword>
<keyword evidence="1" id="KW-0472">Membrane</keyword>
<evidence type="ECO:0000313" key="3">
    <source>
        <dbReference type="Proteomes" id="UP000784128"/>
    </source>
</evidence>
<gene>
    <name evidence="2" type="ORF">KJB30_16765</name>
</gene>
<name>A0ABS5UCK1_9BACT</name>
<reference evidence="2 3" key="1">
    <citation type="submission" date="2021-05" db="EMBL/GenBank/DDBJ databases">
        <title>The draft genome of Geobacter chapellei DSM 13688.</title>
        <authorList>
            <person name="Xu Z."/>
            <person name="Masuda Y."/>
            <person name="Itoh H."/>
            <person name="Senoo K."/>
        </authorList>
    </citation>
    <scope>NUCLEOTIDE SEQUENCE [LARGE SCALE GENOMIC DNA]</scope>
    <source>
        <strain evidence="2 3">DSM 13688</strain>
    </source>
</reference>
<dbReference type="Proteomes" id="UP000784128">
    <property type="component" value="Unassembled WGS sequence"/>
</dbReference>
<dbReference type="RefSeq" id="WP_214301498.1">
    <property type="nucleotide sequence ID" value="NZ_JAHDYS010000022.1"/>
</dbReference>
<organism evidence="2 3">
    <name type="scientific">Pelotalea chapellei</name>
    <dbReference type="NCBI Taxonomy" id="44671"/>
    <lineage>
        <taxon>Bacteria</taxon>
        <taxon>Pseudomonadati</taxon>
        <taxon>Thermodesulfobacteriota</taxon>
        <taxon>Desulfuromonadia</taxon>
        <taxon>Geobacterales</taxon>
        <taxon>Geobacteraceae</taxon>
        <taxon>Pelotalea</taxon>
    </lineage>
</organism>
<feature type="transmembrane region" description="Helical" evidence="1">
    <location>
        <begin position="6"/>
        <end position="24"/>
    </location>
</feature>
<comment type="caution">
    <text evidence="2">The sequence shown here is derived from an EMBL/GenBank/DDBJ whole genome shotgun (WGS) entry which is preliminary data.</text>
</comment>
<protein>
    <submittedName>
        <fullName evidence="2">Uncharacterized protein</fullName>
    </submittedName>
</protein>
<dbReference type="EMBL" id="JAHDYS010000022">
    <property type="protein sequence ID" value="MBT1073444.1"/>
    <property type="molecule type" value="Genomic_DNA"/>
</dbReference>
<sequence length="147" mass="16032">MDFLIFGTFLAIAILYWLFTVVSLKKLTKQFKGACSDGGIIEDSSVVDIVHGIIPAGYRYSIKLRITPNQLCLIPTGIWGWIPAITIPFDQLTIVQYKEGILSVIELGVRNGRTRICIKGDGARTIKNTANMGVVTDAGKSPAPHTP</sequence>
<evidence type="ECO:0000313" key="2">
    <source>
        <dbReference type="EMBL" id="MBT1073444.1"/>
    </source>
</evidence>
<proteinExistence type="predicted"/>